<dbReference type="PROSITE" id="PS50110">
    <property type="entry name" value="RESPONSE_REGULATORY"/>
    <property type="match status" value="1"/>
</dbReference>
<evidence type="ECO:0000256" key="5">
    <source>
        <dbReference type="ARBA" id="ARBA00023159"/>
    </source>
</evidence>
<reference evidence="12" key="1">
    <citation type="journal article" date="2017" name="Nature">
        <title>The genome of Chenopodium quinoa.</title>
        <authorList>
            <person name="Jarvis D.E."/>
            <person name="Ho Y.S."/>
            <person name="Lightfoot D.J."/>
            <person name="Schmoeckel S.M."/>
            <person name="Li B."/>
            <person name="Borm T.J.A."/>
            <person name="Ohyanagi H."/>
            <person name="Mineta K."/>
            <person name="Michell C.T."/>
            <person name="Saber N."/>
            <person name="Kharbatia N.M."/>
            <person name="Rupper R.R."/>
            <person name="Sharp A.R."/>
            <person name="Dally N."/>
            <person name="Boughton B.A."/>
            <person name="Woo Y.H."/>
            <person name="Gao G."/>
            <person name="Schijlen E.G.W.M."/>
            <person name="Guo X."/>
            <person name="Momin A.A."/>
            <person name="Negrao S."/>
            <person name="Al-Babili S."/>
            <person name="Gehring C."/>
            <person name="Roessner U."/>
            <person name="Jung C."/>
            <person name="Murphy K."/>
            <person name="Arold S.T."/>
            <person name="Gojobori T."/>
            <person name="van der Linden C.G."/>
            <person name="van Loo E.N."/>
            <person name="Jellen E.N."/>
            <person name="Maughan P.J."/>
            <person name="Tester M."/>
        </authorList>
    </citation>
    <scope>NUCLEOTIDE SEQUENCE [LARGE SCALE GENOMIC DNA]</scope>
    <source>
        <strain evidence="12">cv. PI 614886</strain>
    </source>
</reference>
<dbReference type="Gene3D" id="1.10.10.60">
    <property type="entry name" value="Homeodomain-like"/>
    <property type="match status" value="1"/>
</dbReference>
<evidence type="ECO:0000259" key="11">
    <source>
        <dbReference type="PROSITE" id="PS51294"/>
    </source>
</evidence>
<accession>A0A803N879</accession>
<dbReference type="InterPro" id="IPR001005">
    <property type="entry name" value="SANT/Myb"/>
</dbReference>
<keyword evidence="4" id="KW-0805">Transcription regulation</keyword>
<keyword evidence="5" id="KW-0010">Activator</keyword>
<evidence type="ECO:0000313" key="12">
    <source>
        <dbReference type="EnsemblPlants" id="AUR62042023-RA:cds"/>
    </source>
</evidence>
<dbReference type="NCBIfam" id="TIGR01557">
    <property type="entry name" value="myb_SHAQKYF"/>
    <property type="match status" value="1"/>
</dbReference>
<dbReference type="InterPro" id="IPR009057">
    <property type="entry name" value="Homeodomain-like_sf"/>
</dbReference>
<dbReference type="CDD" id="cd17584">
    <property type="entry name" value="REC_typeB_ARR-like"/>
    <property type="match status" value="1"/>
</dbReference>
<comment type="subcellular location">
    <subcellularLocation>
        <location evidence="1">Nucleus</location>
    </subcellularLocation>
</comment>
<evidence type="ECO:0000256" key="9">
    <source>
        <dbReference type="SAM" id="MobiDB-lite"/>
    </source>
</evidence>
<dbReference type="GO" id="GO:0000160">
    <property type="term" value="P:phosphorelay signal transduction system"/>
    <property type="evidence" value="ECO:0007669"/>
    <property type="project" value="UniProtKB-KW"/>
</dbReference>
<feature type="region of interest" description="Disordered" evidence="9">
    <location>
        <begin position="494"/>
        <end position="526"/>
    </location>
</feature>
<dbReference type="GO" id="GO:0003700">
    <property type="term" value="F:DNA-binding transcription factor activity"/>
    <property type="evidence" value="ECO:0007669"/>
    <property type="project" value="UniProtKB-UniRule"/>
</dbReference>
<dbReference type="PANTHER" id="PTHR43874:SF205">
    <property type="entry name" value="TWO-COMPONENT RESPONSE REGULATOR ORR23"/>
    <property type="match status" value="1"/>
</dbReference>
<dbReference type="AlphaFoldDB" id="A0A803N879"/>
<feature type="region of interest" description="Disordered" evidence="9">
    <location>
        <begin position="135"/>
        <end position="165"/>
    </location>
</feature>
<organism evidence="12 13">
    <name type="scientific">Chenopodium quinoa</name>
    <name type="common">Quinoa</name>
    <dbReference type="NCBI Taxonomy" id="63459"/>
    <lineage>
        <taxon>Eukaryota</taxon>
        <taxon>Viridiplantae</taxon>
        <taxon>Streptophyta</taxon>
        <taxon>Embryophyta</taxon>
        <taxon>Tracheophyta</taxon>
        <taxon>Spermatophyta</taxon>
        <taxon>Magnoliopsida</taxon>
        <taxon>eudicotyledons</taxon>
        <taxon>Gunneridae</taxon>
        <taxon>Pentapetalae</taxon>
        <taxon>Caryophyllales</taxon>
        <taxon>Chenopodiaceae</taxon>
        <taxon>Chenopodioideae</taxon>
        <taxon>Atripliceae</taxon>
        <taxon>Chenopodium</taxon>
    </lineage>
</organism>
<dbReference type="InterPro" id="IPR017930">
    <property type="entry name" value="Myb_dom"/>
</dbReference>
<dbReference type="FunFam" id="1.10.10.60:FF:000007">
    <property type="entry name" value="Two-component response regulator"/>
    <property type="match status" value="1"/>
</dbReference>
<keyword evidence="6" id="KW-0804">Transcription</keyword>
<sequence length="553" mass="60019">MASLENERFPKGLRVLVVDDDNTSLKLMDNLLRKCHFHVTTTNQAKEALRILKANKNKYDIVISDVEMPDMNGIKLLQILGLEMDLPVIMLSAYSDTKRVMDGVRNGACDYLVKPVRIQELQNIWQHIVRRKQKAAGGGKCGPGRNASGNRRDGPQEGNEDPATQKKPRLFWSVELHQKFVDAVNQLGLDKAFPKKILDLMNVEGLTREKVASHLQAGGSRLVSVGTEDSLAHIGGGYGVYRSLAGPASYPGYSSLPDHAGGVLGRLNAATGVASFRGISSSPLLQTSQFPNSFNAATVRFDPFPFSANQNASYLLQANPTITTMQMNNRLPLLTPPTPPTSSMMLNTREFDTQSSSNLGINMSLDSTAKVSWGKPIQPVIHPLSSPQNLLPIPSNNNVSAADITPPNAQTHNDNPLDFLFGTSSMGHPNAQIQDRPSSLNDFNIPAQGQQVQKPNYFMNLCNISNASSSLIPAVAPTQGENNNNITAVPSLSQLEDASPQSQQQNDAHKSFDDSTGQNSTESLDDIVGRFLKQGNGEAAAAPDLELDPFLMK</sequence>
<evidence type="ECO:0000259" key="10">
    <source>
        <dbReference type="PROSITE" id="PS50110"/>
    </source>
</evidence>
<dbReference type="InterPro" id="IPR011006">
    <property type="entry name" value="CheY-like_superfamily"/>
</dbReference>
<dbReference type="SUPFAM" id="SSF46689">
    <property type="entry name" value="Homeodomain-like"/>
    <property type="match status" value="1"/>
</dbReference>
<dbReference type="SUPFAM" id="SSF52172">
    <property type="entry name" value="CheY-like"/>
    <property type="match status" value="1"/>
</dbReference>
<name>A0A803N879_CHEQI</name>
<keyword evidence="3" id="KW-0902">Two-component regulatory system</keyword>
<dbReference type="InterPro" id="IPR006447">
    <property type="entry name" value="Myb_dom_plants"/>
</dbReference>
<dbReference type="Gene3D" id="3.40.50.2300">
    <property type="match status" value="1"/>
</dbReference>
<evidence type="ECO:0000256" key="8">
    <source>
        <dbReference type="PROSITE-ProRule" id="PRU00169"/>
    </source>
</evidence>
<dbReference type="GO" id="GO:0009736">
    <property type="term" value="P:cytokinin-activated signaling pathway"/>
    <property type="evidence" value="ECO:0007669"/>
    <property type="project" value="UniProtKB-KW"/>
</dbReference>
<dbReference type="GO" id="GO:0005634">
    <property type="term" value="C:nucleus"/>
    <property type="evidence" value="ECO:0007669"/>
    <property type="project" value="UniProtKB-SubCell"/>
</dbReference>
<dbReference type="InterPro" id="IPR001789">
    <property type="entry name" value="Sig_transdc_resp-reg_receiver"/>
</dbReference>
<protein>
    <recommendedName>
        <fullName evidence="14">Two-component response regulator</fullName>
    </recommendedName>
</protein>
<reference evidence="12" key="2">
    <citation type="submission" date="2021-03" db="UniProtKB">
        <authorList>
            <consortium name="EnsemblPlants"/>
        </authorList>
    </citation>
    <scope>IDENTIFICATION</scope>
</reference>
<dbReference type="SMART" id="SM00448">
    <property type="entry name" value="REC"/>
    <property type="match status" value="1"/>
</dbReference>
<evidence type="ECO:0008006" key="14">
    <source>
        <dbReference type="Google" id="ProtNLM"/>
    </source>
</evidence>
<dbReference type="PANTHER" id="PTHR43874">
    <property type="entry name" value="TWO-COMPONENT RESPONSE REGULATOR"/>
    <property type="match status" value="1"/>
</dbReference>
<feature type="domain" description="Response regulatory" evidence="10">
    <location>
        <begin position="14"/>
        <end position="129"/>
    </location>
</feature>
<dbReference type="OMA" id="MMSASPF"/>
<feature type="compositionally biased region" description="Polar residues" evidence="9">
    <location>
        <begin position="494"/>
        <end position="506"/>
    </location>
</feature>
<evidence type="ECO:0000256" key="3">
    <source>
        <dbReference type="ARBA" id="ARBA00023012"/>
    </source>
</evidence>
<dbReference type="Pfam" id="PF00249">
    <property type="entry name" value="Myb_DNA-binding"/>
    <property type="match status" value="1"/>
</dbReference>
<evidence type="ECO:0000256" key="2">
    <source>
        <dbReference type="ARBA" id="ARBA00022553"/>
    </source>
</evidence>
<dbReference type="InterPro" id="IPR045279">
    <property type="entry name" value="ARR-like"/>
</dbReference>
<feature type="domain" description="HTH myb-type" evidence="11">
    <location>
        <begin position="164"/>
        <end position="223"/>
    </location>
</feature>
<evidence type="ECO:0000313" key="13">
    <source>
        <dbReference type="Proteomes" id="UP000596660"/>
    </source>
</evidence>
<evidence type="ECO:0000256" key="7">
    <source>
        <dbReference type="ARBA" id="ARBA00023242"/>
    </source>
</evidence>
<proteinExistence type="predicted"/>
<keyword evidence="13" id="KW-1185">Reference proteome</keyword>
<dbReference type="PROSITE" id="PS51294">
    <property type="entry name" value="HTH_MYB"/>
    <property type="match status" value="1"/>
</dbReference>
<dbReference type="Gramene" id="AUR62042023-RA">
    <property type="protein sequence ID" value="AUR62042023-RA:cds"/>
    <property type="gene ID" value="AUR62042023"/>
</dbReference>
<dbReference type="EnsemblPlants" id="AUR62042023-RA">
    <property type="protein sequence ID" value="AUR62042023-RA:cds"/>
    <property type="gene ID" value="AUR62042023"/>
</dbReference>
<dbReference type="Pfam" id="PF00072">
    <property type="entry name" value="Response_reg"/>
    <property type="match status" value="1"/>
</dbReference>
<dbReference type="Proteomes" id="UP000596660">
    <property type="component" value="Unplaced"/>
</dbReference>
<dbReference type="GO" id="GO:0003677">
    <property type="term" value="F:DNA binding"/>
    <property type="evidence" value="ECO:0007669"/>
    <property type="project" value="UniProtKB-KW"/>
</dbReference>
<keyword evidence="7" id="KW-0539">Nucleus</keyword>
<evidence type="ECO:0000256" key="1">
    <source>
        <dbReference type="ARBA" id="ARBA00004123"/>
    </source>
</evidence>
<evidence type="ECO:0000256" key="4">
    <source>
        <dbReference type="ARBA" id="ARBA00023015"/>
    </source>
</evidence>
<feature type="modified residue" description="4-aspartylphosphate" evidence="8">
    <location>
        <position position="65"/>
    </location>
</feature>
<evidence type="ECO:0000256" key="6">
    <source>
        <dbReference type="ARBA" id="ARBA00023163"/>
    </source>
</evidence>
<keyword evidence="2 8" id="KW-0597">Phosphoprotein</keyword>